<accession>A0A4C1S7R8</accession>
<keyword evidence="2" id="KW-1185">Reference proteome</keyword>
<dbReference type="Proteomes" id="UP000299102">
    <property type="component" value="Unassembled WGS sequence"/>
</dbReference>
<comment type="caution">
    <text evidence="1">The sequence shown here is derived from an EMBL/GenBank/DDBJ whole genome shotgun (WGS) entry which is preliminary data.</text>
</comment>
<gene>
    <name evidence="1" type="ORF">EVAR_84208_1</name>
</gene>
<protein>
    <submittedName>
        <fullName evidence="1">Uncharacterized protein</fullName>
    </submittedName>
</protein>
<evidence type="ECO:0000313" key="2">
    <source>
        <dbReference type="Proteomes" id="UP000299102"/>
    </source>
</evidence>
<name>A0A4C1S7R8_EUMVA</name>
<sequence>MRDHIIRERLHVYAEFPEFSGRESRIRFQSDDYLPVPKVASDQAMEVHRAAKGAQLGLNAGHHALSKAPSVSMTPLI</sequence>
<proteinExistence type="predicted"/>
<organism evidence="1 2">
    <name type="scientific">Eumeta variegata</name>
    <name type="common">Bagworm moth</name>
    <name type="synonym">Eumeta japonica</name>
    <dbReference type="NCBI Taxonomy" id="151549"/>
    <lineage>
        <taxon>Eukaryota</taxon>
        <taxon>Metazoa</taxon>
        <taxon>Ecdysozoa</taxon>
        <taxon>Arthropoda</taxon>
        <taxon>Hexapoda</taxon>
        <taxon>Insecta</taxon>
        <taxon>Pterygota</taxon>
        <taxon>Neoptera</taxon>
        <taxon>Endopterygota</taxon>
        <taxon>Lepidoptera</taxon>
        <taxon>Glossata</taxon>
        <taxon>Ditrysia</taxon>
        <taxon>Tineoidea</taxon>
        <taxon>Psychidae</taxon>
        <taxon>Oiketicinae</taxon>
        <taxon>Eumeta</taxon>
    </lineage>
</organism>
<dbReference type="AlphaFoldDB" id="A0A4C1S7R8"/>
<evidence type="ECO:0000313" key="1">
    <source>
        <dbReference type="EMBL" id="GBO98354.1"/>
    </source>
</evidence>
<reference evidence="1 2" key="1">
    <citation type="journal article" date="2019" name="Commun. Biol.">
        <title>The bagworm genome reveals a unique fibroin gene that provides high tensile strength.</title>
        <authorList>
            <person name="Kono N."/>
            <person name="Nakamura H."/>
            <person name="Ohtoshi R."/>
            <person name="Tomita M."/>
            <person name="Numata K."/>
            <person name="Arakawa K."/>
        </authorList>
    </citation>
    <scope>NUCLEOTIDE SEQUENCE [LARGE SCALE GENOMIC DNA]</scope>
</reference>
<dbReference type="EMBL" id="BGZK01003183">
    <property type="protein sequence ID" value="GBO98354.1"/>
    <property type="molecule type" value="Genomic_DNA"/>
</dbReference>